<reference evidence="3 4" key="1">
    <citation type="journal article" date="2016" name="Nat. Commun.">
        <title>Thousands of microbial genomes shed light on interconnected biogeochemical processes in an aquifer system.</title>
        <authorList>
            <person name="Anantharaman K."/>
            <person name="Brown C.T."/>
            <person name="Hug L.A."/>
            <person name="Sharon I."/>
            <person name="Castelle C.J."/>
            <person name="Probst A.J."/>
            <person name="Thomas B.C."/>
            <person name="Singh A."/>
            <person name="Wilkins M.J."/>
            <person name="Karaoz U."/>
            <person name="Brodie E.L."/>
            <person name="Williams K.H."/>
            <person name="Hubbard S.S."/>
            <person name="Banfield J.F."/>
        </authorList>
    </citation>
    <scope>NUCLEOTIDE SEQUENCE [LARGE SCALE GENOMIC DNA]</scope>
</reference>
<evidence type="ECO:0008006" key="5">
    <source>
        <dbReference type="Google" id="ProtNLM"/>
    </source>
</evidence>
<keyword evidence="2" id="KW-1133">Transmembrane helix</keyword>
<feature type="region of interest" description="Disordered" evidence="1">
    <location>
        <begin position="627"/>
        <end position="650"/>
    </location>
</feature>
<feature type="transmembrane region" description="Helical" evidence="2">
    <location>
        <begin position="76"/>
        <end position="96"/>
    </location>
</feature>
<feature type="compositionally biased region" description="Polar residues" evidence="1">
    <location>
        <begin position="627"/>
        <end position="644"/>
    </location>
</feature>
<protein>
    <recommendedName>
        <fullName evidence="5">DUF11 domain-containing protein</fullName>
    </recommendedName>
</protein>
<keyword evidence="2" id="KW-0472">Membrane</keyword>
<dbReference type="EMBL" id="MHRI01000029">
    <property type="protein sequence ID" value="OHA20498.1"/>
    <property type="molecule type" value="Genomic_DNA"/>
</dbReference>
<evidence type="ECO:0000256" key="2">
    <source>
        <dbReference type="SAM" id="Phobius"/>
    </source>
</evidence>
<evidence type="ECO:0000313" key="4">
    <source>
        <dbReference type="Proteomes" id="UP000178121"/>
    </source>
</evidence>
<name>A0A1G2M9H2_9BACT</name>
<comment type="caution">
    <text evidence="3">The sequence shown here is derived from an EMBL/GenBank/DDBJ whole genome shotgun (WGS) entry which is preliminary data.</text>
</comment>
<gene>
    <name evidence="3" type="ORF">A2849_00690</name>
</gene>
<proteinExistence type="predicted"/>
<accession>A0A1G2M9H2</accession>
<dbReference type="AlphaFoldDB" id="A0A1G2M9H2"/>
<dbReference type="Proteomes" id="UP000178121">
    <property type="component" value="Unassembled WGS sequence"/>
</dbReference>
<keyword evidence="2" id="KW-0812">Transmembrane</keyword>
<sequence>MASSPENQPSKERASSLEDLQYRLHSRTPPPVLRDKEFFREERHLRITPSWTNETAERRSAFYSLLTSTMPWLKRLLIVSVIFFFFAAGLAFYGFWRGGNTISPQNISVEVQGPVGGGAGEEMSLDIHISNENPLSLESVDLLVEFPESTRAPDALSEPLLRYRDSLGALSAGERILRTISFVPFGEEGETQTILITAEYRPKDSNAIFSREIEYEFTLSSAPVHFTLDLPKEVNADQTFEMLLELTSNSSVVQENLMVEAKYPFGFQFEESSPNPTFGKDIWLLGDIEPQGKRSIRIRGNIRATEEAERSFRFSTGTQSPKDEKQIGTVFSKETAAVSIQKPFITLDLLVNGEKGETFVVRSGQVARADVAWESNLDSKITDLEITATLLGDIYNTASVESSGGFYDSNVNTIRWDKQTSPRFAVVEGGERATESFSLGLLSVATDPGAFKNPSMTIEVSARGKRLDERGASERVELTIKKEIKIATVLTLSSRLSYNDGPFSSTGPIPPRVGEATTYTVTWSLSNTSNGVANTKVSAVLPSYVTWLGEISPVSEELSYKALGGELVWNAGEAEAGEGVGSPPREVSFQISILPSLSQVGTSPTLIGEAAARGTDRFTGVEVKSNARQALSTASLSDPGTSPKSGIVTK</sequence>
<evidence type="ECO:0000313" key="3">
    <source>
        <dbReference type="EMBL" id="OHA20498.1"/>
    </source>
</evidence>
<evidence type="ECO:0000256" key="1">
    <source>
        <dbReference type="SAM" id="MobiDB-lite"/>
    </source>
</evidence>
<organism evidence="3 4">
    <name type="scientific">Candidatus Taylorbacteria bacterium RIFCSPHIGHO2_01_FULL_51_15</name>
    <dbReference type="NCBI Taxonomy" id="1802304"/>
    <lineage>
        <taxon>Bacteria</taxon>
        <taxon>Candidatus Tayloriibacteriota</taxon>
    </lineage>
</organism>